<dbReference type="Pfam" id="PF01569">
    <property type="entry name" value="PAP2"/>
    <property type="match status" value="1"/>
</dbReference>
<keyword evidence="10" id="KW-1185">Reference proteome</keyword>
<feature type="region of interest" description="Disordered" evidence="6">
    <location>
        <begin position="270"/>
        <end position="295"/>
    </location>
</feature>
<keyword evidence="5 7" id="KW-0472">Membrane</keyword>
<feature type="transmembrane region" description="Helical" evidence="7">
    <location>
        <begin position="21"/>
        <end position="38"/>
    </location>
</feature>
<evidence type="ECO:0000256" key="7">
    <source>
        <dbReference type="SAM" id="Phobius"/>
    </source>
</evidence>
<dbReference type="GO" id="GO:0008195">
    <property type="term" value="F:phosphatidate phosphatase activity"/>
    <property type="evidence" value="ECO:0007669"/>
    <property type="project" value="TreeGrafter"/>
</dbReference>
<dbReference type="SUPFAM" id="SSF48317">
    <property type="entry name" value="Acid phosphatase/Vanadium-dependent haloperoxidase"/>
    <property type="match status" value="1"/>
</dbReference>
<dbReference type="InterPro" id="IPR036938">
    <property type="entry name" value="PAP2/HPO_sf"/>
</dbReference>
<evidence type="ECO:0000256" key="2">
    <source>
        <dbReference type="ARBA" id="ARBA00008816"/>
    </source>
</evidence>
<evidence type="ECO:0000256" key="1">
    <source>
        <dbReference type="ARBA" id="ARBA00004141"/>
    </source>
</evidence>
<gene>
    <name evidence="9" type="ORF">BN980_GECA13s02221g</name>
</gene>
<evidence type="ECO:0000256" key="5">
    <source>
        <dbReference type="ARBA" id="ARBA00023136"/>
    </source>
</evidence>
<dbReference type="PANTHER" id="PTHR10165:SF35">
    <property type="entry name" value="RE23632P"/>
    <property type="match status" value="1"/>
</dbReference>
<name>A0A0J9XGL6_GEOCN</name>
<keyword evidence="3 7" id="KW-0812">Transmembrane</keyword>
<protein>
    <submittedName>
        <fullName evidence="9">Similar to Saccharomyces cerevisiae YDR284C DPP1 Diacylglycerol pyrophosphate (DGPP) phosphatase</fullName>
    </submittedName>
</protein>
<feature type="transmembrane region" description="Helical" evidence="7">
    <location>
        <begin position="65"/>
        <end position="88"/>
    </location>
</feature>
<evidence type="ECO:0000259" key="8">
    <source>
        <dbReference type="SMART" id="SM00014"/>
    </source>
</evidence>
<dbReference type="EMBL" id="CCBN010000013">
    <property type="protein sequence ID" value="CDO56050.1"/>
    <property type="molecule type" value="Genomic_DNA"/>
</dbReference>
<dbReference type="CDD" id="cd03390">
    <property type="entry name" value="PAP2_containing_1_like"/>
    <property type="match status" value="1"/>
</dbReference>
<feature type="transmembrane region" description="Helical" evidence="7">
    <location>
        <begin position="232"/>
        <end position="251"/>
    </location>
</feature>
<feature type="transmembrane region" description="Helical" evidence="7">
    <location>
        <begin position="172"/>
        <end position="190"/>
    </location>
</feature>
<dbReference type="GO" id="GO:0046839">
    <property type="term" value="P:phospholipid dephosphorylation"/>
    <property type="evidence" value="ECO:0007669"/>
    <property type="project" value="TreeGrafter"/>
</dbReference>
<feature type="transmembrane region" description="Helical" evidence="7">
    <location>
        <begin position="202"/>
        <end position="220"/>
    </location>
</feature>
<evidence type="ECO:0000256" key="3">
    <source>
        <dbReference type="ARBA" id="ARBA00022692"/>
    </source>
</evidence>
<feature type="transmembrane region" description="Helical" evidence="7">
    <location>
        <begin position="100"/>
        <end position="122"/>
    </location>
</feature>
<accession>A0A0J9XGL6</accession>
<dbReference type="InterPro" id="IPR000326">
    <property type="entry name" value="PAP2/HPO"/>
</dbReference>
<dbReference type="STRING" id="1173061.A0A0J9XGL6"/>
<dbReference type="PANTHER" id="PTHR10165">
    <property type="entry name" value="LIPID PHOSPHATE PHOSPHATASE"/>
    <property type="match status" value="1"/>
</dbReference>
<dbReference type="InterPro" id="IPR043216">
    <property type="entry name" value="PAP-like"/>
</dbReference>
<dbReference type="AlphaFoldDB" id="A0A0J9XGL6"/>
<feature type="compositionally biased region" description="Polar residues" evidence="6">
    <location>
        <begin position="270"/>
        <end position="282"/>
    </location>
</feature>
<dbReference type="GO" id="GO:0006644">
    <property type="term" value="P:phospholipid metabolic process"/>
    <property type="evidence" value="ECO:0007669"/>
    <property type="project" value="InterPro"/>
</dbReference>
<feature type="domain" description="Phosphatidic acid phosphatase type 2/haloperoxidase" evidence="8">
    <location>
        <begin position="105"/>
        <end position="247"/>
    </location>
</feature>
<comment type="similarity">
    <text evidence="2">Belongs to the PA-phosphatase related phosphoesterase family.</text>
</comment>
<evidence type="ECO:0000256" key="6">
    <source>
        <dbReference type="SAM" id="MobiDB-lite"/>
    </source>
</evidence>
<dbReference type="OrthoDB" id="10030083at2759"/>
<dbReference type="Gene3D" id="1.20.144.10">
    <property type="entry name" value="Phosphatidic acid phosphatase type 2/haloperoxidase"/>
    <property type="match status" value="1"/>
</dbReference>
<evidence type="ECO:0000313" key="10">
    <source>
        <dbReference type="Proteomes" id="UP000242525"/>
    </source>
</evidence>
<organism evidence="9 10">
    <name type="scientific">Geotrichum candidum</name>
    <name type="common">Oospora lactis</name>
    <name type="synonym">Dipodascus geotrichum</name>
    <dbReference type="NCBI Taxonomy" id="1173061"/>
    <lineage>
        <taxon>Eukaryota</taxon>
        <taxon>Fungi</taxon>
        <taxon>Dikarya</taxon>
        <taxon>Ascomycota</taxon>
        <taxon>Saccharomycotina</taxon>
        <taxon>Dipodascomycetes</taxon>
        <taxon>Dipodascales</taxon>
        <taxon>Dipodascaceae</taxon>
        <taxon>Geotrichum</taxon>
    </lineage>
</organism>
<dbReference type="GO" id="GO:0016020">
    <property type="term" value="C:membrane"/>
    <property type="evidence" value="ECO:0007669"/>
    <property type="project" value="UniProtKB-SubCell"/>
</dbReference>
<sequence>MSRPQNSPFRNSLLMRCHRHHISDWITVALVLVLYFILEHKHPFHQLFMLDDKSLQHPFAEIERISSSACLLLAIIVPGITITAASLLSQRHEETQGFHLLHVSLLGLATTFAFNGFITNFLKLLIGRPRPDLLARCLPAPGTPMHEYVSIAVCTSTNVKVLEDGFKSAPSGHTSASFAAFLFLSLWICGQTSAFKPGNHTYKLFLAVLPLLIASYIAISRTEDYRHHPTDVMAGALLGSVIAYASYRTFFPPLSSKNCSIPYSASTLDFGKTQDNNPPTESSAEEGDYNPVTLV</sequence>
<evidence type="ECO:0000256" key="4">
    <source>
        <dbReference type="ARBA" id="ARBA00022989"/>
    </source>
</evidence>
<reference evidence="9" key="1">
    <citation type="submission" date="2014-03" db="EMBL/GenBank/DDBJ databases">
        <authorList>
            <person name="Casaregola S."/>
        </authorList>
    </citation>
    <scope>NUCLEOTIDE SEQUENCE [LARGE SCALE GENOMIC DNA]</scope>
    <source>
        <strain evidence="9">CLIB 918</strain>
    </source>
</reference>
<dbReference type="Proteomes" id="UP000242525">
    <property type="component" value="Unassembled WGS sequence"/>
</dbReference>
<proteinExistence type="inferred from homology"/>
<comment type="subcellular location">
    <subcellularLocation>
        <location evidence="1">Membrane</location>
        <topology evidence="1">Multi-pass membrane protein</topology>
    </subcellularLocation>
</comment>
<dbReference type="SMART" id="SM00014">
    <property type="entry name" value="acidPPc"/>
    <property type="match status" value="1"/>
</dbReference>
<keyword evidence="4 7" id="KW-1133">Transmembrane helix</keyword>
<evidence type="ECO:0000313" key="9">
    <source>
        <dbReference type="EMBL" id="CDO56050.1"/>
    </source>
</evidence>
<comment type="caution">
    <text evidence="9">The sequence shown here is derived from an EMBL/GenBank/DDBJ whole genome shotgun (WGS) entry which is preliminary data.</text>
</comment>